<dbReference type="Proteomes" id="UP000663848">
    <property type="component" value="Unassembled WGS sequence"/>
</dbReference>
<feature type="region of interest" description="Disordered" evidence="1">
    <location>
        <begin position="143"/>
        <end position="182"/>
    </location>
</feature>
<feature type="compositionally biased region" description="Basic and acidic residues" evidence="1">
    <location>
        <begin position="75"/>
        <end position="88"/>
    </location>
</feature>
<evidence type="ECO:0000313" key="3">
    <source>
        <dbReference type="Proteomes" id="UP000663848"/>
    </source>
</evidence>
<protein>
    <submittedName>
        <fullName evidence="2">Uncharacterized protein</fullName>
    </submittedName>
</protein>
<feature type="non-terminal residue" evidence="2">
    <location>
        <position position="1"/>
    </location>
</feature>
<name>A0A822AM56_9BILA</name>
<feature type="compositionally biased region" description="Polar residues" evidence="1">
    <location>
        <begin position="89"/>
        <end position="101"/>
    </location>
</feature>
<feature type="non-terminal residue" evidence="2">
    <location>
        <position position="182"/>
    </location>
</feature>
<organism evidence="2 3">
    <name type="scientific">Rotaria socialis</name>
    <dbReference type="NCBI Taxonomy" id="392032"/>
    <lineage>
        <taxon>Eukaryota</taxon>
        <taxon>Metazoa</taxon>
        <taxon>Spiralia</taxon>
        <taxon>Gnathifera</taxon>
        <taxon>Rotifera</taxon>
        <taxon>Eurotatoria</taxon>
        <taxon>Bdelloidea</taxon>
        <taxon>Philodinida</taxon>
        <taxon>Philodinidae</taxon>
        <taxon>Rotaria</taxon>
    </lineage>
</organism>
<evidence type="ECO:0000256" key="1">
    <source>
        <dbReference type="SAM" id="MobiDB-lite"/>
    </source>
</evidence>
<evidence type="ECO:0000313" key="2">
    <source>
        <dbReference type="EMBL" id="CAF5006632.1"/>
    </source>
</evidence>
<reference evidence="2" key="1">
    <citation type="submission" date="2021-02" db="EMBL/GenBank/DDBJ databases">
        <authorList>
            <person name="Nowell W R."/>
        </authorList>
    </citation>
    <scope>NUCLEOTIDE SEQUENCE</scope>
</reference>
<dbReference type="EMBL" id="CAJOBR010034332">
    <property type="protein sequence ID" value="CAF5006632.1"/>
    <property type="molecule type" value="Genomic_DNA"/>
</dbReference>
<accession>A0A822AM56</accession>
<comment type="caution">
    <text evidence="2">The sequence shown here is derived from an EMBL/GenBank/DDBJ whole genome shotgun (WGS) entry which is preliminary data.</text>
</comment>
<dbReference type="AlphaFoldDB" id="A0A822AM56"/>
<proteinExistence type="predicted"/>
<gene>
    <name evidence="2" type="ORF">QYT958_LOCUS38676</name>
</gene>
<feature type="region of interest" description="Disordered" evidence="1">
    <location>
        <begin position="24"/>
        <end position="44"/>
    </location>
</feature>
<sequence>SLFFSALASSSSIGHQYSSNNNQTMSPIFNATPMSLSNPNNPLARLQENTNEQASNPFDVKIRRPAFKVGFWPSNRKERKEKKTDKKSANNSKPSKIAQVQHQHDETSSVNSQNSAFETNDFNKMMGSMDGLDQISLNRTINKCPTPEPYTQSSPTIPNSGINRPVCQSTIPFSTSTMRKST</sequence>
<feature type="region of interest" description="Disordered" evidence="1">
    <location>
        <begin position="70"/>
        <end position="115"/>
    </location>
</feature>